<accession>A0ACB9QPM9</accession>
<name>A0ACB9QPM9_9MYRT</name>
<protein>
    <submittedName>
        <fullName evidence="1">Uncharacterized protein</fullName>
    </submittedName>
</protein>
<gene>
    <name evidence="1" type="ORF">MLD38_022862</name>
</gene>
<reference evidence="2" key="1">
    <citation type="journal article" date="2023" name="Front. Plant Sci.">
        <title>Chromosomal-level genome assembly of Melastoma candidum provides insights into trichome evolution.</title>
        <authorList>
            <person name="Zhong Y."/>
            <person name="Wu W."/>
            <person name="Sun C."/>
            <person name="Zou P."/>
            <person name="Liu Y."/>
            <person name="Dai S."/>
            <person name="Zhou R."/>
        </authorList>
    </citation>
    <scope>NUCLEOTIDE SEQUENCE [LARGE SCALE GENOMIC DNA]</scope>
</reference>
<evidence type="ECO:0000313" key="2">
    <source>
        <dbReference type="Proteomes" id="UP001057402"/>
    </source>
</evidence>
<proteinExistence type="predicted"/>
<evidence type="ECO:0000313" key="1">
    <source>
        <dbReference type="EMBL" id="KAI4367084.1"/>
    </source>
</evidence>
<comment type="caution">
    <text evidence="1">The sequence shown here is derived from an EMBL/GenBank/DDBJ whole genome shotgun (WGS) entry which is preliminary data.</text>
</comment>
<dbReference type="EMBL" id="CM042885">
    <property type="protein sequence ID" value="KAI4367084.1"/>
    <property type="molecule type" value="Genomic_DNA"/>
</dbReference>
<dbReference type="Proteomes" id="UP001057402">
    <property type="component" value="Chromosome 6"/>
</dbReference>
<sequence>MRERAHHPLLLFFFWFFLFAAPVRFSHQRALPKDELSISFPLTPVSHPRRIRIRIRTPTTNSDSLLLSSPASSSSTYKSSFTYSRVLVISLPVGTPPQSQPIILDTGSQLSWIRCNNNNSSLFPKVHLSPPPPTTTFDPSLSSSFSALPCDNSLCTPSVPDYSLPTSCDQHRLCHYSYFYADGTLAEGNLVREQIPLAGTPPLVLGCASGGTDGNGTLGMNLGRLSFASQSKVTKFSYCVPGRTQSGPAPTGSFYLGNNPSSGTFRYIGLMSFPQSQRMPNLDPLAYTVVMQGIRIGTQKLNIPPSVFVPDAGGSGQTMIDSGTEFSYFVDEAYDKVKEEVARVAGRKLKQGFSYGGGLMDICFDGDPKATGESIGDMAFLFEKGVEVSIPKGRTLVDVGDGVQCLAIGRSSMLGAAGNIIGNFHQQNLWVEFDLANRRVGFGKADCGWPQS</sequence>
<organism evidence="1 2">
    <name type="scientific">Melastoma candidum</name>
    <dbReference type="NCBI Taxonomy" id="119954"/>
    <lineage>
        <taxon>Eukaryota</taxon>
        <taxon>Viridiplantae</taxon>
        <taxon>Streptophyta</taxon>
        <taxon>Embryophyta</taxon>
        <taxon>Tracheophyta</taxon>
        <taxon>Spermatophyta</taxon>
        <taxon>Magnoliopsida</taxon>
        <taxon>eudicotyledons</taxon>
        <taxon>Gunneridae</taxon>
        <taxon>Pentapetalae</taxon>
        <taxon>rosids</taxon>
        <taxon>malvids</taxon>
        <taxon>Myrtales</taxon>
        <taxon>Melastomataceae</taxon>
        <taxon>Melastomatoideae</taxon>
        <taxon>Melastomateae</taxon>
        <taxon>Melastoma</taxon>
    </lineage>
</organism>
<keyword evidence="2" id="KW-1185">Reference proteome</keyword>